<dbReference type="InterPro" id="IPR005471">
    <property type="entry name" value="Tscrpt_reg_IclR_N"/>
</dbReference>
<evidence type="ECO:0000259" key="4">
    <source>
        <dbReference type="PROSITE" id="PS51077"/>
    </source>
</evidence>
<accession>A0ABV6N702</accession>
<keyword evidence="7" id="KW-1185">Reference proteome</keyword>
<evidence type="ECO:0000256" key="3">
    <source>
        <dbReference type="ARBA" id="ARBA00023163"/>
    </source>
</evidence>
<dbReference type="SUPFAM" id="SSF46785">
    <property type="entry name" value="Winged helix' DNA-binding domain"/>
    <property type="match status" value="1"/>
</dbReference>
<dbReference type="SMART" id="SM00346">
    <property type="entry name" value="HTH_ICLR"/>
    <property type="match status" value="1"/>
</dbReference>
<dbReference type="InterPro" id="IPR014757">
    <property type="entry name" value="Tscrpt_reg_IclR_C"/>
</dbReference>
<evidence type="ECO:0000256" key="1">
    <source>
        <dbReference type="ARBA" id="ARBA00023015"/>
    </source>
</evidence>
<feature type="domain" description="HTH iclR-type" evidence="4">
    <location>
        <begin position="17"/>
        <end position="78"/>
    </location>
</feature>
<proteinExistence type="predicted"/>
<dbReference type="Gene3D" id="1.10.10.10">
    <property type="entry name" value="Winged helix-like DNA-binding domain superfamily/Winged helix DNA-binding domain"/>
    <property type="match status" value="1"/>
</dbReference>
<sequence length="251" mass="26641">MNASPAQADTVRSRSRVQSVSRACELLRLLATEEVEDASVLGLARASGLDRTVTYRLLRTLVDNGLVSEAGGRYAIGAHAATLSLAYIERTGLRQAALPYAVELHTTLADTPWIVSLAVPAIDCAILIERLWTSKAPLSTLIDLGTRLSLPRSSIGRCFLAYGVGLTPELAQDEDLVARLADIRAAGGVEYSFGEVRPGIGALACVIHNRHNAVVGAICVSGSDIEPVLSRDSAVARRLARTASSISRALR</sequence>
<dbReference type="InterPro" id="IPR036388">
    <property type="entry name" value="WH-like_DNA-bd_sf"/>
</dbReference>
<dbReference type="SUPFAM" id="SSF55781">
    <property type="entry name" value="GAF domain-like"/>
    <property type="match status" value="1"/>
</dbReference>
<dbReference type="InterPro" id="IPR050707">
    <property type="entry name" value="HTH_MetabolicPath_Reg"/>
</dbReference>
<keyword evidence="2" id="KW-0238">DNA-binding</keyword>
<dbReference type="InterPro" id="IPR036390">
    <property type="entry name" value="WH_DNA-bd_sf"/>
</dbReference>
<dbReference type="Proteomes" id="UP001589810">
    <property type="component" value="Unassembled WGS sequence"/>
</dbReference>
<keyword evidence="3" id="KW-0804">Transcription</keyword>
<dbReference type="PROSITE" id="PS51077">
    <property type="entry name" value="HTH_ICLR"/>
    <property type="match status" value="1"/>
</dbReference>
<evidence type="ECO:0000313" key="7">
    <source>
        <dbReference type="Proteomes" id="UP001589810"/>
    </source>
</evidence>
<dbReference type="Gene3D" id="3.30.450.40">
    <property type="match status" value="1"/>
</dbReference>
<dbReference type="PROSITE" id="PS51078">
    <property type="entry name" value="ICLR_ED"/>
    <property type="match status" value="1"/>
</dbReference>
<dbReference type="PANTHER" id="PTHR30136">
    <property type="entry name" value="HELIX-TURN-HELIX TRANSCRIPTIONAL REGULATOR, ICLR FAMILY"/>
    <property type="match status" value="1"/>
</dbReference>
<keyword evidence="1" id="KW-0805">Transcription regulation</keyword>
<dbReference type="Pfam" id="PF09339">
    <property type="entry name" value="HTH_IclR"/>
    <property type="match status" value="1"/>
</dbReference>
<dbReference type="RefSeq" id="WP_273937857.1">
    <property type="nucleotide sequence ID" value="NZ_CP097263.1"/>
</dbReference>
<dbReference type="PANTHER" id="PTHR30136:SF8">
    <property type="entry name" value="TRANSCRIPTIONAL REGULATORY PROTEIN"/>
    <property type="match status" value="1"/>
</dbReference>
<gene>
    <name evidence="6" type="ORF">ACFFH7_42795</name>
</gene>
<evidence type="ECO:0000313" key="6">
    <source>
        <dbReference type="EMBL" id="MFC0548299.1"/>
    </source>
</evidence>
<organism evidence="6 7">
    <name type="scientific">Kutzneria chonburiensis</name>
    <dbReference type="NCBI Taxonomy" id="1483604"/>
    <lineage>
        <taxon>Bacteria</taxon>
        <taxon>Bacillati</taxon>
        <taxon>Actinomycetota</taxon>
        <taxon>Actinomycetes</taxon>
        <taxon>Pseudonocardiales</taxon>
        <taxon>Pseudonocardiaceae</taxon>
        <taxon>Kutzneria</taxon>
    </lineage>
</organism>
<evidence type="ECO:0000256" key="2">
    <source>
        <dbReference type="ARBA" id="ARBA00023125"/>
    </source>
</evidence>
<name>A0ABV6N702_9PSEU</name>
<dbReference type="InterPro" id="IPR029016">
    <property type="entry name" value="GAF-like_dom_sf"/>
</dbReference>
<dbReference type="Pfam" id="PF01614">
    <property type="entry name" value="IclR_C"/>
    <property type="match status" value="1"/>
</dbReference>
<feature type="domain" description="IclR-ED" evidence="5">
    <location>
        <begin position="79"/>
        <end position="251"/>
    </location>
</feature>
<comment type="caution">
    <text evidence="6">The sequence shown here is derived from an EMBL/GenBank/DDBJ whole genome shotgun (WGS) entry which is preliminary data.</text>
</comment>
<protein>
    <submittedName>
        <fullName evidence="6">IclR family transcriptional regulator</fullName>
    </submittedName>
</protein>
<dbReference type="EMBL" id="JBHLUD010000015">
    <property type="protein sequence ID" value="MFC0548299.1"/>
    <property type="molecule type" value="Genomic_DNA"/>
</dbReference>
<reference evidence="6 7" key="1">
    <citation type="submission" date="2024-09" db="EMBL/GenBank/DDBJ databases">
        <authorList>
            <person name="Sun Q."/>
            <person name="Mori K."/>
        </authorList>
    </citation>
    <scope>NUCLEOTIDE SEQUENCE [LARGE SCALE GENOMIC DNA]</scope>
    <source>
        <strain evidence="6 7">TBRC 1432</strain>
    </source>
</reference>
<evidence type="ECO:0000259" key="5">
    <source>
        <dbReference type="PROSITE" id="PS51078"/>
    </source>
</evidence>